<keyword evidence="6" id="KW-1185">Reference proteome</keyword>
<dbReference type="Proteomes" id="UP001589793">
    <property type="component" value="Unassembled WGS sequence"/>
</dbReference>
<evidence type="ECO:0000256" key="2">
    <source>
        <dbReference type="ARBA" id="ARBA00023277"/>
    </source>
</evidence>
<dbReference type="Gene3D" id="3.20.20.150">
    <property type="entry name" value="Divalent-metal-dependent TIM barrel enzymes"/>
    <property type="match status" value="1"/>
</dbReference>
<dbReference type="InterPro" id="IPR026040">
    <property type="entry name" value="HyI-like"/>
</dbReference>
<comment type="similarity">
    <text evidence="3">Belongs to the hyi family.</text>
</comment>
<dbReference type="PIRSF" id="PIRSF006241">
    <property type="entry name" value="HyI"/>
    <property type="match status" value="1"/>
</dbReference>
<dbReference type="PANTHER" id="PTHR43489:SF6">
    <property type="entry name" value="HYDROXYPYRUVATE ISOMERASE-RELATED"/>
    <property type="match status" value="1"/>
</dbReference>
<dbReference type="Pfam" id="PF01261">
    <property type="entry name" value="AP_endonuc_2"/>
    <property type="match status" value="1"/>
</dbReference>
<accession>A0ABV6RBN2</accession>
<gene>
    <name evidence="5" type="ORF">ACFFF6_10565</name>
</gene>
<dbReference type="EMBL" id="JBHLSV010000011">
    <property type="protein sequence ID" value="MFC0674395.1"/>
    <property type="molecule type" value="Genomic_DNA"/>
</dbReference>
<dbReference type="InterPro" id="IPR013022">
    <property type="entry name" value="Xyl_isomerase-like_TIM-brl"/>
</dbReference>
<evidence type="ECO:0000313" key="6">
    <source>
        <dbReference type="Proteomes" id="UP001589793"/>
    </source>
</evidence>
<reference evidence="5 6" key="1">
    <citation type="submission" date="2024-09" db="EMBL/GenBank/DDBJ databases">
        <authorList>
            <person name="Sun Q."/>
            <person name="Mori K."/>
        </authorList>
    </citation>
    <scope>NUCLEOTIDE SEQUENCE [LARGE SCALE GENOMIC DNA]</scope>
    <source>
        <strain evidence="5 6">CICC 10874</strain>
    </source>
</reference>
<protein>
    <submittedName>
        <fullName evidence="5">TIM barrel protein</fullName>
    </submittedName>
</protein>
<name>A0ABV6RBN2_9MICO</name>
<dbReference type="RefSeq" id="WP_376980448.1">
    <property type="nucleotide sequence ID" value="NZ_JBHLSV010000011.1"/>
</dbReference>
<dbReference type="PANTHER" id="PTHR43489">
    <property type="entry name" value="ISOMERASE"/>
    <property type="match status" value="1"/>
</dbReference>
<keyword evidence="1 3" id="KW-0413">Isomerase</keyword>
<comment type="caution">
    <text evidence="5">The sequence shown here is derived from an EMBL/GenBank/DDBJ whole genome shotgun (WGS) entry which is preliminary data.</text>
</comment>
<evidence type="ECO:0000259" key="4">
    <source>
        <dbReference type="Pfam" id="PF01261"/>
    </source>
</evidence>
<proteinExistence type="inferred from homology"/>
<dbReference type="InterPro" id="IPR036237">
    <property type="entry name" value="Xyl_isomerase-like_sf"/>
</dbReference>
<sequence length="250" mass="26714">MSRVVNLSTVFRGLPRDERPAAAAAAGWTRVESWWEFASATPDQDDLARFLSAIEEAGVELVAINAHGGDRDAGERGLAGLLGREEEFRASIEGIASVHARTGARSFNVTIGNVSPQVDREQLLALAAARYRWACERVRSFGGTLLLEPLTADGNPDYPFRTGYDVAEFLEERLAGVPNIGLLLDTYHLASNGVDPAAAARDLAPIIRHVQFADAPGRGAPGTGDIDFPAVERALAEAGYTGDIAHEHLG</sequence>
<organism evidence="5 6">
    <name type="scientific">Brachybacterium hainanense</name>
    <dbReference type="NCBI Taxonomy" id="1541174"/>
    <lineage>
        <taxon>Bacteria</taxon>
        <taxon>Bacillati</taxon>
        <taxon>Actinomycetota</taxon>
        <taxon>Actinomycetes</taxon>
        <taxon>Micrococcales</taxon>
        <taxon>Dermabacteraceae</taxon>
        <taxon>Brachybacterium</taxon>
    </lineage>
</organism>
<evidence type="ECO:0000256" key="1">
    <source>
        <dbReference type="ARBA" id="ARBA00023235"/>
    </source>
</evidence>
<evidence type="ECO:0000313" key="5">
    <source>
        <dbReference type="EMBL" id="MFC0674395.1"/>
    </source>
</evidence>
<dbReference type="SUPFAM" id="SSF51658">
    <property type="entry name" value="Xylose isomerase-like"/>
    <property type="match status" value="1"/>
</dbReference>
<evidence type="ECO:0000256" key="3">
    <source>
        <dbReference type="PIRNR" id="PIRNR006241"/>
    </source>
</evidence>
<dbReference type="InterPro" id="IPR050417">
    <property type="entry name" value="Sugar_Epim/Isomerase"/>
</dbReference>
<feature type="domain" description="Xylose isomerase-like TIM barrel" evidence="4">
    <location>
        <begin position="21"/>
        <end position="247"/>
    </location>
</feature>
<keyword evidence="2" id="KW-0119">Carbohydrate metabolism</keyword>